<reference evidence="7" key="2">
    <citation type="submission" date="2020-05" db="UniProtKB">
        <authorList>
            <consortium name="EnsemblMetazoa"/>
        </authorList>
    </citation>
    <scope>IDENTIFICATION</scope>
    <source>
        <strain evidence="7">Epiroticus2</strain>
    </source>
</reference>
<dbReference type="InterPro" id="IPR000418">
    <property type="entry name" value="Ets_dom"/>
</dbReference>
<accession>A0A182P647</accession>
<feature type="compositionally biased region" description="Basic and acidic residues" evidence="4">
    <location>
        <begin position="868"/>
        <end position="882"/>
    </location>
</feature>
<dbReference type="PROSITE" id="PS50061">
    <property type="entry name" value="ETS_DOMAIN_3"/>
    <property type="match status" value="1"/>
</dbReference>
<feature type="compositionally biased region" description="Basic and acidic residues" evidence="4">
    <location>
        <begin position="719"/>
        <end position="740"/>
    </location>
</feature>
<dbReference type="InterPro" id="IPR036388">
    <property type="entry name" value="WH-like_DNA-bd_sf"/>
</dbReference>
<feature type="compositionally biased region" description="Basic residues" evidence="4">
    <location>
        <begin position="840"/>
        <end position="854"/>
    </location>
</feature>
<feature type="region of interest" description="Disordered" evidence="4">
    <location>
        <begin position="226"/>
        <end position="382"/>
    </location>
</feature>
<dbReference type="VEuPathDB" id="VectorBase:AEPI002395"/>
<name>A0A182P647_9DIPT</name>
<feature type="domain" description="ETS" evidence="5">
    <location>
        <begin position="496"/>
        <end position="579"/>
    </location>
</feature>
<dbReference type="GO" id="GO:0043565">
    <property type="term" value="F:sequence-specific DNA binding"/>
    <property type="evidence" value="ECO:0007669"/>
    <property type="project" value="InterPro"/>
</dbReference>
<dbReference type="GO" id="GO:0000981">
    <property type="term" value="F:DNA-binding transcription factor activity, RNA polymerase II-specific"/>
    <property type="evidence" value="ECO:0007669"/>
    <property type="project" value="TreeGrafter"/>
</dbReference>
<dbReference type="SMART" id="SM00251">
    <property type="entry name" value="SAM_PNT"/>
    <property type="match status" value="1"/>
</dbReference>
<dbReference type="PROSITE" id="PS00345">
    <property type="entry name" value="ETS_DOMAIN_1"/>
    <property type="match status" value="1"/>
</dbReference>
<dbReference type="Pfam" id="PF00178">
    <property type="entry name" value="Ets"/>
    <property type="match status" value="1"/>
</dbReference>
<dbReference type="Gene3D" id="1.10.150.50">
    <property type="entry name" value="Transcription Factor, Ets-1"/>
    <property type="match status" value="1"/>
</dbReference>
<dbReference type="EnsemblMetazoa" id="AEPI002395-RA">
    <property type="protein sequence ID" value="AEPI002395-PA"/>
    <property type="gene ID" value="AEPI002395"/>
</dbReference>
<keyword evidence="8" id="KW-1185">Reference proteome</keyword>
<keyword evidence="2 3" id="KW-0238">DNA-binding</keyword>
<evidence type="ECO:0000256" key="4">
    <source>
        <dbReference type="SAM" id="MobiDB-lite"/>
    </source>
</evidence>
<feature type="compositionally biased region" description="Basic and acidic residues" evidence="4">
    <location>
        <begin position="824"/>
        <end position="839"/>
    </location>
</feature>
<sequence length="932" mass="98389">LPQQHYTGTIATIIRDQQQASSAAVSGQEVVVTSTTPQSPSTAAAAIFAAAAMKLLPIPLSPLNAPPPLGLWNSELLWRYPPAPPSPLADLKTQLPPQLNTDPRIWGRDEVVVFLRFCEREFDLPKFDLDLFQMNGKALCVLTKNDLAERSPGAGDVLHNVLQMLIRDAQTLHRHLPSSPVTPTGRYPLSPHSHPPTPNWSALAPPDSPFFHSSHLQQFMAASNSVTLSPAPSIDSQAGSPPSQSHGEQNVFQQQQQPPKSSSGAGSSSSSSSSSTNGSAGSANGNGSSTNGASSTANGTNSLISSSSSSSTASSTSSSVSNQSDSDEDNATVGNGSTATSTTGPSSTGNGFHPLPLSHPDSKLPLIATHPPQQSPPLTPISKETQHLGQLQLLDTKTLQYPVSSLLNGSSNSNGGSASREREPSSSSVGGSSSSASSNAAAAAAAVAAAVLGLKGSSNGSSGSSGSSSAPSTPGAFLPVKREFFPDSPEPNTNGRLLWDFLQQLLNDPSQRYSSYIAWKCRDTGVFKIVDPAGLAKLWGKQKNHLSMNYDKMSRALRYYYRVNILRKVQGERHCYQFLRNPTELKSIKNISLLRQTMAASQAAAAAAAAQSSNGSERNGDRGTVSNGTSGGGNPLMSLLPNGANIHHLAAAAAAAAASQSGPLSPSSSSPSSSPSALHHHHLQQQQHQAAAAAAALHSHHLAVQNGAGSSGPHHRTNIKMETDLDDLKPTDLSTNDRKFSYGSPVNGTDCYPLIRNANGLTTIQLLRQQQQQQQSEAGSPPSSPTPLSINSQSLHTISSNLHHLHQQQLQAQAAAAAAIAAHAEARHQQDEQQQEHPLHHPHHIHQSHHHHQSTRNGSRSSSTSGTSDHDHREPHDRERDTPSPANSESSSHPAASSSQSQSQHHHSMHVKSDDDSMMPTDLSKSEPMYYK</sequence>
<feature type="compositionally biased region" description="Low complexity" evidence="4">
    <location>
        <begin position="425"/>
        <end position="436"/>
    </location>
</feature>
<dbReference type="Pfam" id="PF02198">
    <property type="entry name" value="SAM_PNT"/>
    <property type="match status" value="1"/>
</dbReference>
<feature type="region of interest" description="Disordered" evidence="4">
    <location>
        <begin position="660"/>
        <end position="751"/>
    </location>
</feature>
<evidence type="ECO:0000259" key="6">
    <source>
        <dbReference type="PROSITE" id="PS51433"/>
    </source>
</evidence>
<feature type="compositionally biased region" description="Low complexity" evidence="4">
    <location>
        <begin position="855"/>
        <end position="867"/>
    </location>
</feature>
<feature type="compositionally biased region" description="Low complexity" evidence="4">
    <location>
        <begin position="807"/>
        <end position="823"/>
    </location>
</feature>
<dbReference type="PROSITE" id="PS51433">
    <property type="entry name" value="PNT"/>
    <property type="match status" value="1"/>
</dbReference>
<dbReference type="PROSITE" id="PS00346">
    <property type="entry name" value="ETS_DOMAIN_2"/>
    <property type="match status" value="1"/>
</dbReference>
<organism evidence="7 8">
    <name type="scientific">Anopheles epiroticus</name>
    <dbReference type="NCBI Taxonomy" id="199890"/>
    <lineage>
        <taxon>Eukaryota</taxon>
        <taxon>Metazoa</taxon>
        <taxon>Ecdysozoa</taxon>
        <taxon>Arthropoda</taxon>
        <taxon>Hexapoda</taxon>
        <taxon>Insecta</taxon>
        <taxon>Pterygota</taxon>
        <taxon>Neoptera</taxon>
        <taxon>Endopterygota</taxon>
        <taxon>Diptera</taxon>
        <taxon>Nematocera</taxon>
        <taxon>Culicoidea</taxon>
        <taxon>Culicidae</taxon>
        <taxon>Anophelinae</taxon>
        <taxon>Anopheles</taxon>
    </lineage>
</organism>
<comment type="similarity">
    <text evidence="1 3">Belongs to the ETS family.</text>
</comment>
<feature type="region of interest" description="Disordered" evidence="4">
    <location>
        <begin position="175"/>
        <end position="205"/>
    </location>
</feature>
<dbReference type="GO" id="GO:0005634">
    <property type="term" value="C:nucleus"/>
    <property type="evidence" value="ECO:0007669"/>
    <property type="project" value="UniProtKB-SubCell"/>
</dbReference>
<dbReference type="GO" id="GO:0030154">
    <property type="term" value="P:cell differentiation"/>
    <property type="evidence" value="ECO:0007669"/>
    <property type="project" value="TreeGrafter"/>
</dbReference>
<dbReference type="InterPro" id="IPR046328">
    <property type="entry name" value="ETS_fam"/>
</dbReference>
<evidence type="ECO:0008006" key="9">
    <source>
        <dbReference type="Google" id="ProtNLM"/>
    </source>
</evidence>
<feature type="region of interest" description="Disordered" evidence="4">
    <location>
        <begin position="609"/>
        <end position="639"/>
    </location>
</feature>
<feature type="compositionally biased region" description="Low complexity" evidence="4">
    <location>
        <begin position="660"/>
        <end position="677"/>
    </location>
</feature>
<feature type="domain" description="PNT" evidence="6">
    <location>
        <begin position="85"/>
        <end position="169"/>
    </location>
</feature>
<evidence type="ECO:0000313" key="7">
    <source>
        <dbReference type="EnsemblMetazoa" id="AEPI002395-PA"/>
    </source>
</evidence>
<feature type="compositionally biased region" description="Low complexity" evidence="4">
    <location>
        <begin position="253"/>
        <end position="324"/>
    </location>
</feature>
<dbReference type="PANTHER" id="PTHR11849:SF201">
    <property type="entry name" value="ETS DNA-BINDING PROTEIN POKKURI"/>
    <property type="match status" value="1"/>
</dbReference>
<keyword evidence="3" id="KW-0539">Nucleus</keyword>
<proteinExistence type="inferred from homology"/>
<feature type="compositionally biased region" description="Low complexity" evidence="4">
    <location>
        <begin position="404"/>
        <end position="418"/>
    </location>
</feature>
<dbReference type="Gene3D" id="1.10.10.10">
    <property type="entry name" value="Winged helix-like DNA-binding domain superfamily/Winged helix DNA-binding domain"/>
    <property type="match status" value="1"/>
</dbReference>
<evidence type="ECO:0000313" key="8">
    <source>
        <dbReference type="Proteomes" id="UP000075885"/>
    </source>
</evidence>
<feature type="compositionally biased region" description="Low complexity" evidence="4">
    <location>
        <begin position="684"/>
        <end position="697"/>
    </location>
</feature>
<dbReference type="SUPFAM" id="SSF47769">
    <property type="entry name" value="SAM/Pointed domain"/>
    <property type="match status" value="1"/>
</dbReference>
<evidence type="ECO:0000256" key="2">
    <source>
        <dbReference type="ARBA" id="ARBA00023125"/>
    </source>
</evidence>
<feature type="region of interest" description="Disordered" evidence="4">
    <location>
        <begin position="768"/>
        <end position="792"/>
    </location>
</feature>
<feature type="compositionally biased region" description="Polar residues" evidence="4">
    <location>
        <begin position="226"/>
        <end position="252"/>
    </location>
</feature>
<evidence type="ECO:0000256" key="3">
    <source>
        <dbReference type="RuleBase" id="RU004019"/>
    </source>
</evidence>
<dbReference type="AlphaFoldDB" id="A0A182P647"/>
<dbReference type="SMART" id="SM00413">
    <property type="entry name" value="ETS"/>
    <property type="match status" value="1"/>
</dbReference>
<dbReference type="FunFam" id="1.10.10.10:FF:000516">
    <property type="entry name" value="ets DNA-binding protein pokkuri"/>
    <property type="match status" value="1"/>
</dbReference>
<dbReference type="STRING" id="199890.A0A182P647"/>
<feature type="compositionally biased region" description="Low complexity" evidence="4">
    <location>
        <begin position="334"/>
        <end position="351"/>
    </location>
</feature>
<feature type="region of interest" description="Disordered" evidence="4">
    <location>
        <begin position="404"/>
        <end position="436"/>
    </location>
</feature>
<dbReference type="InterPro" id="IPR036390">
    <property type="entry name" value="WH_DNA-bd_sf"/>
</dbReference>
<dbReference type="PRINTS" id="PR00454">
    <property type="entry name" value="ETSDOMAIN"/>
</dbReference>
<feature type="compositionally biased region" description="Low complexity" evidence="4">
    <location>
        <begin position="883"/>
        <end position="903"/>
    </location>
</feature>
<comment type="subcellular location">
    <subcellularLocation>
        <location evidence="3">Nucleus</location>
    </subcellularLocation>
</comment>
<dbReference type="PANTHER" id="PTHR11849">
    <property type="entry name" value="ETS"/>
    <property type="match status" value="1"/>
</dbReference>
<dbReference type="InterPro" id="IPR013761">
    <property type="entry name" value="SAM/pointed_sf"/>
</dbReference>
<evidence type="ECO:0000259" key="5">
    <source>
        <dbReference type="PROSITE" id="PS50061"/>
    </source>
</evidence>
<evidence type="ECO:0000256" key="1">
    <source>
        <dbReference type="ARBA" id="ARBA00005562"/>
    </source>
</evidence>
<protein>
    <recommendedName>
        <fullName evidence="9">ETS domain-containing protein</fullName>
    </recommendedName>
</protein>
<dbReference type="Proteomes" id="UP000075885">
    <property type="component" value="Unassembled WGS sequence"/>
</dbReference>
<feature type="region of interest" description="Disordered" evidence="4">
    <location>
        <begin position="806"/>
        <end position="932"/>
    </location>
</feature>
<dbReference type="SUPFAM" id="SSF46785">
    <property type="entry name" value="Winged helix' DNA-binding domain"/>
    <property type="match status" value="1"/>
</dbReference>
<dbReference type="InterPro" id="IPR003118">
    <property type="entry name" value="Pointed_dom"/>
</dbReference>
<reference evidence="8" key="1">
    <citation type="submission" date="2013-03" db="EMBL/GenBank/DDBJ databases">
        <title>The Genome Sequence of Anopheles epiroticus epiroticus2.</title>
        <authorList>
            <consortium name="The Broad Institute Genomics Platform"/>
            <person name="Neafsey D.E."/>
            <person name="Howell P."/>
            <person name="Walker B."/>
            <person name="Young S.K."/>
            <person name="Zeng Q."/>
            <person name="Gargeya S."/>
            <person name="Fitzgerald M."/>
            <person name="Haas B."/>
            <person name="Abouelleil A."/>
            <person name="Allen A.W."/>
            <person name="Alvarado L."/>
            <person name="Arachchi H.M."/>
            <person name="Berlin A.M."/>
            <person name="Chapman S.B."/>
            <person name="Gainer-Dewar J."/>
            <person name="Goldberg J."/>
            <person name="Griggs A."/>
            <person name="Gujja S."/>
            <person name="Hansen M."/>
            <person name="Howarth C."/>
            <person name="Imamovic A."/>
            <person name="Ireland A."/>
            <person name="Larimer J."/>
            <person name="McCowan C."/>
            <person name="Murphy C."/>
            <person name="Pearson M."/>
            <person name="Poon T.W."/>
            <person name="Priest M."/>
            <person name="Roberts A."/>
            <person name="Saif S."/>
            <person name="Shea T."/>
            <person name="Sisk P."/>
            <person name="Sykes S."/>
            <person name="Wortman J."/>
            <person name="Nusbaum C."/>
            <person name="Birren B."/>
        </authorList>
    </citation>
    <scope>NUCLEOTIDE SEQUENCE [LARGE SCALE GENOMIC DNA]</scope>
    <source>
        <strain evidence="8">Epiroticus2</strain>
    </source>
</reference>
<dbReference type="FunFam" id="1.10.150.50:FF:000061">
    <property type="entry name" value="Ets DNA-binding protein pokkuri"/>
    <property type="match status" value="1"/>
</dbReference>